<dbReference type="Proteomes" id="UP000708208">
    <property type="component" value="Unassembled WGS sequence"/>
</dbReference>
<dbReference type="EC" id="1.14.11.2" evidence="5"/>
<evidence type="ECO:0000256" key="4">
    <source>
        <dbReference type="ARBA" id="ARBA00006511"/>
    </source>
</evidence>
<evidence type="ECO:0000313" key="13">
    <source>
        <dbReference type="Proteomes" id="UP000708208"/>
    </source>
</evidence>
<comment type="caution">
    <text evidence="12">The sequence shown here is derived from an EMBL/GenBank/DDBJ whole genome shotgun (WGS) entry which is preliminary data.</text>
</comment>
<dbReference type="SMART" id="SM00702">
    <property type="entry name" value="P4Hc"/>
    <property type="match status" value="1"/>
</dbReference>
<dbReference type="EMBL" id="CAJVCH010039138">
    <property type="protein sequence ID" value="CAG7716517.1"/>
    <property type="molecule type" value="Genomic_DNA"/>
</dbReference>
<dbReference type="GO" id="GO:0004656">
    <property type="term" value="F:procollagen-proline 4-dioxygenase activity"/>
    <property type="evidence" value="ECO:0007669"/>
    <property type="project" value="UniProtKB-EC"/>
</dbReference>
<keyword evidence="10" id="KW-0408">Iron</keyword>
<evidence type="ECO:0000256" key="3">
    <source>
        <dbReference type="ARBA" id="ARBA00004319"/>
    </source>
</evidence>
<dbReference type="PROSITE" id="PS51471">
    <property type="entry name" value="FE2OG_OXY"/>
    <property type="match status" value="1"/>
</dbReference>
<feature type="non-terminal residue" evidence="12">
    <location>
        <position position="1"/>
    </location>
</feature>
<keyword evidence="8" id="KW-0223">Dioxygenase</keyword>
<sequence length="492" mass="56706">WARAELNFVRNLESFFSVCKDGKYQNNATGTSVVSLCAYLREYDDSMSNLQDICTNSEEAVDSVTNNPLASYLMIRRALIELTNFQEAVCKHEGSHSYIKNVLRSFSHLPTLTMEDLRDASLAILRIGHVYGLQAKQIANGILMGKDVQVKLRATMEQLKWLFCNMAMITPYNSMTKHFERDHQKTTPIFMTENWRQLKTTKILEAFGKTHEPSRDIQNPEVKSRLFCWYERSGPYLKIAPVKMEYLSKDPVVIHMYDVIGAKMITRLKALVSNNLRLSKGANYAQPYSPMLTMTRTSVQNWVDDKKYKDLEILARDIEQFTKLRVYPKTSSELFQVAAYTFSGHYDFHLDAFKPNYSRIAENGNRIATFMYYLHSPVLGGRTAFPKIGIAANPIKGSAVFWYNIEKDGTIDTSTSHGACPVILGQKWVSNKWILQYDQFKTHKCGLVPSGKFDFRNNRHEKMINPKRLNTHSYRFHQKQHADVTRVSENTF</sequence>
<dbReference type="PANTHER" id="PTHR10869">
    <property type="entry name" value="PROLYL 4-HYDROXYLASE ALPHA SUBUNIT"/>
    <property type="match status" value="1"/>
</dbReference>
<gene>
    <name evidence="12" type="ORF">AFUS01_LOCUS6020</name>
</gene>
<evidence type="ECO:0000313" key="12">
    <source>
        <dbReference type="EMBL" id="CAG7716517.1"/>
    </source>
</evidence>
<dbReference type="AlphaFoldDB" id="A0A8J2JEQ8"/>
<dbReference type="InterPro" id="IPR044862">
    <property type="entry name" value="Pro_4_hyd_alph_FE2OG_OXY"/>
</dbReference>
<evidence type="ECO:0000256" key="6">
    <source>
        <dbReference type="ARBA" id="ARBA00022723"/>
    </source>
</evidence>
<comment type="subcellular location">
    <subcellularLocation>
        <location evidence="3">Endoplasmic reticulum lumen</location>
    </subcellularLocation>
</comment>
<evidence type="ECO:0000256" key="1">
    <source>
        <dbReference type="ARBA" id="ARBA00001961"/>
    </source>
</evidence>
<evidence type="ECO:0000256" key="9">
    <source>
        <dbReference type="ARBA" id="ARBA00023002"/>
    </source>
</evidence>
<dbReference type="Pfam" id="PF08336">
    <property type="entry name" value="P4Ha_N"/>
    <property type="match status" value="1"/>
</dbReference>
<dbReference type="InterPro" id="IPR006620">
    <property type="entry name" value="Pro_4_hyd_alph"/>
</dbReference>
<accession>A0A8J2JEQ8</accession>
<evidence type="ECO:0000256" key="8">
    <source>
        <dbReference type="ARBA" id="ARBA00022964"/>
    </source>
</evidence>
<name>A0A8J2JEQ8_9HEXA</name>
<keyword evidence="7" id="KW-0847">Vitamin C</keyword>
<dbReference type="InterPro" id="IPR005123">
    <property type="entry name" value="Oxoglu/Fe-dep_dioxygenase_dom"/>
</dbReference>
<proteinExistence type="inferred from homology"/>
<evidence type="ECO:0000256" key="2">
    <source>
        <dbReference type="ARBA" id="ARBA00002035"/>
    </source>
</evidence>
<evidence type="ECO:0000256" key="7">
    <source>
        <dbReference type="ARBA" id="ARBA00022896"/>
    </source>
</evidence>
<organism evidence="12 13">
    <name type="scientific">Allacma fusca</name>
    <dbReference type="NCBI Taxonomy" id="39272"/>
    <lineage>
        <taxon>Eukaryota</taxon>
        <taxon>Metazoa</taxon>
        <taxon>Ecdysozoa</taxon>
        <taxon>Arthropoda</taxon>
        <taxon>Hexapoda</taxon>
        <taxon>Collembola</taxon>
        <taxon>Symphypleona</taxon>
        <taxon>Sminthuridae</taxon>
        <taxon>Allacma</taxon>
    </lineage>
</organism>
<keyword evidence="13" id="KW-1185">Reference proteome</keyword>
<evidence type="ECO:0000259" key="11">
    <source>
        <dbReference type="PROSITE" id="PS51471"/>
    </source>
</evidence>
<keyword evidence="9" id="KW-0560">Oxidoreductase</keyword>
<reference evidence="12" key="1">
    <citation type="submission" date="2021-06" db="EMBL/GenBank/DDBJ databases">
        <authorList>
            <person name="Hodson N. C."/>
            <person name="Mongue J. A."/>
            <person name="Jaron S. K."/>
        </authorList>
    </citation>
    <scope>NUCLEOTIDE SEQUENCE</scope>
</reference>
<dbReference type="Pfam" id="PF13640">
    <property type="entry name" value="2OG-FeII_Oxy_3"/>
    <property type="match status" value="1"/>
</dbReference>
<keyword evidence="6" id="KW-0479">Metal-binding</keyword>
<comment type="function">
    <text evidence="2">Catalyzes the post-translational formation of 4-hydroxyproline in -Xaa-Pro-Gly- sequences in collagens and other proteins.</text>
</comment>
<dbReference type="InterPro" id="IPR045054">
    <property type="entry name" value="P4HA-like"/>
</dbReference>
<dbReference type="PANTHER" id="PTHR10869:SF244">
    <property type="entry name" value="PROLYL 4-HYDROXYLASE SUBUNIT ALPHA-2"/>
    <property type="match status" value="1"/>
</dbReference>
<comment type="similarity">
    <text evidence="4">Belongs to the P4HA family.</text>
</comment>
<protein>
    <recommendedName>
        <fullName evidence="5">procollagen-proline 4-dioxygenase</fullName>
        <ecNumber evidence="5">1.14.11.2</ecNumber>
    </recommendedName>
</protein>
<evidence type="ECO:0000256" key="10">
    <source>
        <dbReference type="ARBA" id="ARBA00023004"/>
    </source>
</evidence>
<dbReference type="OrthoDB" id="420380at2759"/>
<dbReference type="GO" id="GO:0005788">
    <property type="term" value="C:endoplasmic reticulum lumen"/>
    <property type="evidence" value="ECO:0007669"/>
    <property type="project" value="UniProtKB-SubCell"/>
</dbReference>
<comment type="cofactor">
    <cofactor evidence="1">
        <name>L-ascorbate</name>
        <dbReference type="ChEBI" id="CHEBI:38290"/>
    </cofactor>
</comment>
<feature type="domain" description="Fe2OG dioxygenase" evidence="11">
    <location>
        <begin position="330"/>
        <end position="436"/>
    </location>
</feature>
<dbReference type="InterPro" id="IPR013547">
    <property type="entry name" value="P4H_N"/>
</dbReference>
<dbReference type="GO" id="GO:0031418">
    <property type="term" value="F:L-ascorbic acid binding"/>
    <property type="evidence" value="ECO:0007669"/>
    <property type="project" value="UniProtKB-KW"/>
</dbReference>
<evidence type="ECO:0000256" key="5">
    <source>
        <dbReference type="ARBA" id="ARBA00012269"/>
    </source>
</evidence>
<dbReference type="GO" id="GO:0005506">
    <property type="term" value="F:iron ion binding"/>
    <property type="evidence" value="ECO:0007669"/>
    <property type="project" value="InterPro"/>
</dbReference>